<accession>A0AAE3R1C5</accession>
<protein>
    <submittedName>
        <fullName evidence="3">GNAT family N-acetyltransferase</fullName>
    </submittedName>
</protein>
<sequence length="166" mass="19262">MTTVSLADIQIRTTLQPGDLGYIAYIHGDLYAKECNYGINFEAYVLDGLKEFGQQYDAAKDKVWLCEHKGRIVGCLVAQHRAQQVQLRYFIFLPEYRGIGLGKYLMQEFVRFMHEKGISHAYLWTTDEQHTATALYTRYGFVLTEEKPSESFDKPLTERRYDLTLA</sequence>
<dbReference type="PANTHER" id="PTHR13947">
    <property type="entry name" value="GNAT FAMILY N-ACETYLTRANSFERASE"/>
    <property type="match status" value="1"/>
</dbReference>
<keyword evidence="1" id="KW-0808">Transferase</keyword>
<name>A0AAE3R1C5_9BACT</name>
<gene>
    <name evidence="3" type="ORF">QNI22_14990</name>
</gene>
<dbReference type="InterPro" id="IPR000182">
    <property type="entry name" value="GNAT_dom"/>
</dbReference>
<dbReference type="CDD" id="cd04301">
    <property type="entry name" value="NAT_SF"/>
    <property type="match status" value="1"/>
</dbReference>
<evidence type="ECO:0000256" key="1">
    <source>
        <dbReference type="ARBA" id="ARBA00022679"/>
    </source>
</evidence>
<dbReference type="Pfam" id="PF00583">
    <property type="entry name" value="Acetyltransf_1"/>
    <property type="match status" value="1"/>
</dbReference>
<dbReference type="Proteomes" id="UP001232063">
    <property type="component" value="Unassembled WGS sequence"/>
</dbReference>
<dbReference type="PANTHER" id="PTHR13947:SF37">
    <property type="entry name" value="LD18367P"/>
    <property type="match status" value="1"/>
</dbReference>
<organism evidence="3 4">
    <name type="scientific">Xanthocytophaga agilis</name>
    <dbReference type="NCBI Taxonomy" id="3048010"/>
    <lineage>
        <taxon>Bacteria</taxon>
        <taxon>Pseudomonadati</taxon>
        <taxon>Bacteroidota</taxon>
        <taxon>Cytophagia</taxon>
        <taxon>Cytophagales</taxon>
        <taxon>Rhodocytophagaceae</taxon>
        <taxon>Xanthocytophaga</taxon>
    </lineage>
</organism>
<dbReference type="Gene3D" id="3.40.630.30">
    <property type="match status" value="1"/>
</dbReference>
<comment type="caution">
    <text evidence="3">The sequence shown here is derived from an EMBL/GenBank/DDBJ whole genome shotgun (WGS) entry which is preliminary data.</text>
</comment>
<dbReference type="GO" id="GO:0008080">
    <property type="term" value="F:N-acetyltransferase activity"/>
    <property type="evidence" value="ECO:0007669"/>
    <property type="project" value="InterPro"/>
</dbReference>
<dbReference type="InterPro" id="IPR016181">
    <property type="entry name" value="Acyl_CoA_acyltransferase"/>
</dbReference>
<dbReference type="AlphaFoldDB" id="A0AAE3R1C5"/>
<keyword evidence="4" id="KW-1185">Reference proteome</keyword>
<reference evidence="3" key="1">
    <citation type="submission" date="2023-05" db="EMBL/GenBank/DDBJ databases">
        <authorList>
            <person name="Zhang X."/>
        </authorList>
    </citation>
    <scope>NUCLEOTIDE SEQUENCE</scope>
    <source>
        <strain evidence="3">BD1B2-1</strain>
    </source>
</reference>
<evidence type="ECO:0000313" key="3">
    <source>
        <dbReference type="EMBL" id="MDJ1501971.1"/>
    </source>
</evidence>
<dbReference type="PROSITE" id="PS51186">
    <property type="entry name" value="GNAT"/>
    <property type="match status" value="1"/>
</dbReference>
<dbReference type="EMBL" id="JASJOU010000004">
    <property type="protein sequence ID" value="MDJ1501971.1"/>
    <property type="molecule type" value="Genomic_DNA"/>
</dbReference>
<proteinExistence type="predicted"/>
<evidence type="ECO:0000313" key="4">
    <source>
        <dbReference type="Proteomes" id="UP001232063"/>
    </source>
</evidence>
<dbReference type="SUPFAM" id="SSF55729">
    <property type="entry name" value="Acyl-CoA N-acyltransferases (Nat)"/>
    <property type="match status" value="1"/>
</dbReference>
<dbReference type="RefSeq" id="WP_313976512.1">
    <property type="nucleotide sequence ID" value="NZ_JASJOU010000004.1"/>
</dbReference>
<dbReference type="InterPro" id="IPR050769">
    <property type="entry name" value="NAT_camello-type"/>
</dbReference>
<feature type="domain" description="N-acetyltransferase" evidence="2">
    <location>
        <begin position="9"/>
        <end position="166"/>
    </location>
</feature>
<evidence type="ECO:0000259" key="2">
    <source>
        <dbReference type="PROSITE" id="PS51186"/>
    </source>
</evidence>